<feature type="compositionally biased region" description="Polar residues" evidence="1">
    <location>
        <begin position="964"/>
        <end position="979"/>
    </location>
</feature>
<dbReference type="GeneID" id="28850986"/>
<gene>
    <name evidence="3" type="ORF">VFPPC_08254</name>
</gene>
<feature type="compositionally biased region" description="Basic and acidic residues" evidence="1">
    <location>
        <begin position="463"/>
        <end position="491"/>
    </location>
</feature>
<dbReference type="SUPFAM" id="SSF55753">
    <property type="entry name" value="Actin depolymerizing proteins"/>
    <property type="match status" value="1"/>
</dbReference>
<evidence type="ECO:0000313" key="4">
    <source>
        <dbReference type="Proteomes" id="UP000078397"/>
    </source>
</evidence>
<feature type="region of interest" description="Disordered" evidence="1">
    <location>
        <begin position="943"/>
        <end position="1103"/>
    </location>
</feature>
<reference evidence="3 4" key="1">
    <citation type="journal article" date="2016" name="PLoS Pathog.">
        <title>Biosynthesis of antibiotic leucinostatins in bio-control fungus Purpureocillium lilacinum and their inhibition on phytophthora revealed by genome mining.</title>
        <authorList>
            <person name="Wang G."/>
            <person name="Liu Z."/>
            <person name="Lin R."/>
            <person name="Li E."/>
            <person name="Mao Z."/>
            <person name="Ling J."/>
            <person name="Yang Y."/>
            <person name="Yin W.B."/>
            <person name="Xie B."/>
        </authorList>
    </citation>
    <scope>NUCLEOTIDE SEQUENCE [LARGE SCALE GENOMIC DNA]</scope>
    <source>
        <strain evidence="3">170</strain>
    </source>
</reference>
<feature type="compositionally biased region" description="Polar residues" evidence="1">
    <location>
        <begin position="286"/>
        <end position="302"/>
    </location>
</feature>
<dbReference type="RefSeq" id="XP_018143820.1">
    <property type="nucleotide sequence ID" value="XM_018286992.1"/>
</dbReference>
<feature type="compositionally biased region" description="Polar residues" evidence="1">
    <location>
        <begin position="423"/>
        <end position="441"/>
    </location>
</feature>
<comment type="caution">
    <text evidence="3">The sequence shown here is derived from an EMBL/GenBank/DDBJ whole genome shotgun (WGS) entry which is preliminary data.</text>
</comment>
<dbReference type="CDD" id="cd11282">
    <property type="entry name" value="ADF_coactosin_like"/>
    <property type="match status" value="1"/>
</dbReference>
<feature type="compositionally biased region" description="Polar residues" evidence="1">
    <location>
        <begin position="187"/>
        <end position="208"/>
    </location>
</feature>
<feature type="region of interest" description="Disordered" evidence="1">
    <location>
        <begin position="715"/>
        <end position="762"/>
    </location>
</feature>
<feature type="compositionally biased region" description="Polar residues" evidence="1">
    <location>
        <begin position="1093"/>
        <end position="1103"/>
    </location>
</feature>
<feature type="compositionally biased region" description="Low complexity" evidence="1">
    <location>
        <begin position="1016"/>
        <end position="1026"/>
    </location>
</feature>
<proteinExistence type="predicted"/>
<dbReference type="Proteomes" id="UP000078397">
    <property type="component" value="Unassembled WGS sequence"/>
</dbReference>
<evidence type="ECO:0000256" key="1">
    <source>
        <dbReference type="SAM" id="MobiDB-lite"/>
    </source>
</evidence>
<feature type="compositionally biased region" description="Basic and acidic residues" evidence="1">
    <location>
        <begin position="366"/>
        <end position="378"/>
    </location>
</feature>
<feature type="compositionally biased region" description="Polar residues" evidence="1">
    <location>
        <begin position="1067"/>
        <end position="1085"/>
    </location>
</feature>
<evidence type="ECO:0000259" key="2">
    <source>
        <dbReference type="Pfam" id="PF00241"/>
    </source>
</evidence>
<dbReference type="EMBL" id="LSBJ02000004">
    <property type="protein sequence ID" value="OAQ66733.1"/>
    <property type="molecule type" value="Genomic_DNA"/>
</dbReference>
<feature type="compositionally biased region" description="Low complexity" evidence="1">
    <location>
        <begin position="750"/>
        <end position="762"/>
    </location>
</feature>
<feature type="compositionally biased region" description="Low complexity" evidence="1">
    <location>
        <begin position="619"/>
        <end position="642"/>
    </location>
</feature>
<dbReference type="AlphaFoldDB" id="A0A179FNU1"/>
<dbReference type="GO" id="GO:0003779">
    <property type="term" value="F:actin binding"/>
    <property type="evidence" value="ECO:0007669"/>
    <property type="project" value="InterPro"/>
</dbReference>
<feature type="region of interest" description="Disordered" evidence="1">
    <location>
        <begin position="151"/>
        <end position="654"/>
    </location>
</feature>
<feature type="domain" description="ADF-H" evidence="2">
    <location>
        <begin position="10"/>
        <end position="122"/>
    </location>
</feature>
<feature type="compositionally biased region" description="Low complexity" evidence="1">
    <location>
        <begin position="315"/>
        <end position="336"/>
    </location>
</feature>
<feature type="compositionally biased region" description="Acidic residues" evidence="1">
    <location>
        <begin position="379"/>
        <end position="388"/>
    </location>
</feature>
<dbReference type="STRING" id="1380566.A0A179FNU1"/>
<feature type="compositionally biased region" description="Acidic residues" evidence="1">
    <location>
        <begin position="541"/>
        <end position="554"/>
    </location>
</feature>
<dbReference type="InterPro" id="IPR029006">
    <property type="entry name" value="ADF-H/Gelsolin-like_dom_sf"/>
</dbReference>
<dbReference type="KEGG" id="pchm:VFPPC_08254"/>
<feature type="region of interest" description="Disordered" evidence="1">
    <location>
        <begin position="799"/>
        <end position="923"/>
    </location>
</feature>
<feature type="compositionally biased region" description="Polar residues" evidence="1">
    <location>
        <begin position="868"/>
        <end position="883"/>
    </location>
</feature>
<protein>
    <submittedName>
        <fullName evidence="3">Gpi-anchored cell surface glycoprotein</fullName>
    </submittedName>
</protein>
<keyword evidence="4" id="KW-1185">Reference proteome</keyword>
<evidence type="ECO:0000313" key="3">
    <source>
        <dbReference type="EMBL" id="OAQ66733.1"/>
    </source>
</evidence>
<feature type="compositionally biased region" description="Basic and acidic residues" evidence="1">
    <location>
        <begin position="1045"/>
        <end position="1056"/>
    </location>
</feature>
<accession>A0A179FNU1</accession>
<sequence>MSLNGLDDAKVVEAHEAAKAEPGGWFLLKYESRDEIQVLSRGNGGIVEVRNTIAEYDETSPLYGFLKYRRRSVIIKYLPEDCSRIIQARVAVHFNAVCERFSPYDTIFEITTASELKDTKLSAACSLHTASCSTSSSTSSLRRRRLMEIAEEEEEEQRATKRQSVQDADGTRPQSPADRPSTAEPVTLNSELASSPENSKFAASTTSEVPPFVGVDQRPTSPETDLYTYGSYPYSKQKVKLGPRPSVDANGRPQTPGNFRPVSAIPAGFKMFGKGGKKGKGRDRGNSLSSPQEEIASLNFSVAGNPATDDGLERPVTSSGLSISSLPLPETTPKKPTISREKARLMKAMQLREKKKKLSMQPPLDDGPKESEELKNSVDDDTVQEQDEAISCSELEPEKDKRISLSKDDSGVILETVTPMVTVDQTSDLTPLDSHPTSPLIGSSEADHSTKASSISESTDETVQAKEEDQPSEVDDTHAHTPTENDSKEESVANSGSAGDEIISLADDTENEDTPQEHESVTENLDDAAGGPTTIVADIAVEPEDAPEETAEEQLNERDSLENVALPVSKFSANVSPNPNDNKQHLPTSSTEEPVPEPTDPGVSSRKVDDSPALKSKVSAQDLLAAAKAASQPTVVPVPVIPETSLTSTSKTDNLEKLDQSEEYNAKLQQTQDEQVKRKGQVMPIQTTNLQDEGDFEDELQDATLEQATPVTVIQTPVTPSFPSSPLKTQDSHTVRTVSNPVRGNLIVPSDVSQSSARSMSSGAAYLHQITQQQQAGNLVKKSNIGSSISQRIKALEKLSASSGDAPAVPTRERPSSTFFAVKKREPSKSPSVLDRANSFRNQTPPSPERTVESSPEANKRNRIERSGSVTSRLSMFESSPGSRSLAVPSGNSTRGRPESVSVTARIIRDPNQAGQMSFEPSRDLSEYNPLELKQSPLLVNHQAASPGKEQPIVEPPTERITETQENGKSGKSRQSSLSIVKGFMKERRRSVTSDAGNPAYSPTRPDTMHTNSAFSPRLSISSHRSSFSRDRDIVISPTDSGSGDDSKSTNGDKKLSRAGRFMRRLSNLSGSRSKNNLSAISTSTTKEEIQEPIQSRPSTTGTPTIVSYMGDVNVQFPDNLLWKRRNMSLDSQGFLILSALPAQNGRPAQGTKRYHLSEFRSPYTPDVEVQELPNSVVLDFIEGSGIQVACEDRAGQLRVLHTLQEAHATRGTTYAL</sequence>
<organism evidence="3 4">
    <name type="scientific">Pochonia chlamydosporia 170</name>
    <dbReference type="NCBI Taxonomy" id="1380566"/>
    <lineage>
        <taxon>Eukaryota</taxon>
        <taxon>Fungi</taxon>
        <taxon>Dikarya</taxon>
        <taxon>Ascomycota</taxon>
        <taxon>Pezizomycotina</taxon>
        <taxon>Sordariomycetes</taxon>
        <taxon>Hypocreomycetidae</taxon>
        <taxon>Hypocreales</taxon>
        <taxon>Clavicipitaceae</taxon>
        <taxon>Pochonia</taxon>
    </lineage>
</organism>
<feature type="compositionally biased region" description="Basic and acidic residues" evidence="1">
    <location>
        <begin position="396"/>
        <end position="410"/>
    </location>
</feature>
<dbReference type="OrthoDB" id="74412at2759"/>
<dbReference type="Pfam" id="PF00241">
    <property type="entry name" value="Cofilin_ADF"/>
    <property type="match status" value="1"/>
</dbReference>
<feature type="compositionally biased region" description="Polar residues" evidence="1">
    <location>
        <begin position="571"/>
        <end position="581"/>
    </location>
</feature>
<dbReference type="InterPro" id="IPR002108">
    <property type="entry name" value="ADF-H"/>
</dbReference>
<name>A0A179FNU1_METCM</name>
<dbReference type="Gene3D" id="3.40.20.10">
    <property type="entry name" value="Severin"/>
    <property type="match status" value="1"/>
</dbReference>